<reference evidence="2 3" key="1">
    <citation type="journal article" date="2014" name="Genome Announc.">
        <title>Draft Genome Sequence of the Antitrypanosomally Active Sponge-Associated Bacterium Actinokineospora sp. Strain EG49.</title>
        <authorList>
            <person name="Harjes J."/>
            <person name="Ryu T."/>
            <person name="Abdelmohsen U.R."/>
            <person name="Moitinho-Silva L."/>
            <person name="Horn H."/>
            <person name="Ravasi T."/>
            <person name="Hentschel U."/>
        </authorList>
    </citation>
    <scope>NUCLEOTIDE SEQUENCE [LARGE SCALE GENOMIC DNA]</scope>
    <source>
        <strain evidence="2 3">EG49</strain>
    </source>
</reference>
<keyword evidence="3" id="KW-1185">Reference proteome</keyword>
<accession>A0A8E2X6X6</accession>
<evidence type="ECO:0000313" key="3">
    <source>
        <dbReference type="Proteomes" id="UP000019277"/>
    </source>
</evidence>
<dbReference type="EMBL" id="AYXG01000203">
    <property type="protein sequence ID" value="EWC59450.1"/>
    <property type="molecule type" value="Genomic_DNA"/>
</dbReference>
<feature type="transmembrane region" description="Helical" evidence="1">
    <location>
        <begin position="30"/>
        <end position="51"/>
    </location>
</feature>
<keyword evidence="1" id="KW-1133">Transmembrane helix</keyword>
<evidence type="ECO:0000256" key="1">
    <source>
        <dbReference type="SAM" id="Phobius"/>
    </source>
</evidence>
<accession>W7IF01</accession>
<dbReference type="eggNOG" id="COG4969">
    <property type="taxonomic scope" value="Bacteria"/>
</dbReference>
<dbReference type="STRING" id="909613.UO65_5178"/>
<evidence type="ECO:0000313" key="2">
    <source>
        <dbReference type="EMBL" id="EWC59450.1"/>
    </source>
</evidence>
<comment type="caution">
    <text evidence="2">The sequence shown here is derived from an EMBL/GenBank/DDBJ whole genome shotgun (WGS) entry which is preliminary data.</text>
</comment>
<protein>
    <submittedName>
        <fullName evidence="2">Type IV pilus biogenesis protein PilE</fullName>
    </submittedName>
</protein>
<dbReference type="AlphaFoldDB" id="W7IF01"/>
<dbReference type="RefSeq" id="WP_035287185.1">
    <property type="nucleotide sequence ID" value="NZ_AYXG01000203.1"/>
</dbReference>
<dbReference type="Proteomes" id="UP000019277">
    <property type="component" value="Unassembled WGS sequence"/>
</dbReference>
<dbReference type="Gene3D" id="3.40.1000.10">
    <property type="entry name" value="Mog1/PsbP, alpha/beta/alpha sandwich"/>
    <property type="match status" value="1"/>
</dbReference>
<proteinExistence type="predicted"/>
<keyword evidence="1" id="KW-0472">Membrane</keyword>
<gene>
    <name evidence="2" type="ORF">UO65_5178</name>
</gene>
<keyword evidence="1" id="KW-0812">Transmembrane</keyword>
<dbReference type="OrthoDB" id="3701056at2"/>
<name>W7IF01_9PSEU</name>
<sequence length="214" mass="23202">MAEQWSGQVGAGGQYFPGGMVGPPPKRPTGLWVGLSLLLVVLLGAVAWLVVATNGTPQRRSAPDDSLTKVVTASDGRSRMTVPEGWRELAAEYRDERAVLAQGQLFQERYVMVVPFDKADYTDFPDFEEATVSELAGGGVLKVDQGTPMRLGGRTAVRYEMSGSIDGVDALFWQTLVEGDGAYYQVIAWTLEDRRDAAGPALDEIVATFEEIGR</sequence>
<organism evidence="2 3">
    <name type="scientific">Actinokineospora spheciospongiae</name>
    <dbReference type="NCBI Taxonomy" id="909613"/>
    <lineage>
        <taxon>Bacteria</taxon>
        <taxon>Bacillati</taxon>
        <taxon>Actinomycetota</taxon>
        <taxon>Actinomycetes</taxon>
        <taxon>Pseudonocardiales</taxon>
        <taxon>Pseudonocardiaceae</taxon>
        <taxon>Actinokineospora</taxon>
    </lineage>
</organism>